<feature type="modified residue" description="N6-(pyridoxal phosphate)lysine" evidence="4">
    <location>
        <position position="234"/>
    </location>
</feature>
<dbReference type="Gene3D" id="3.90.1150.10">
    <property type="entry name" value="Aspartate Aminotransferase, domain 1"/>
    <property type="match status" value="2"/>
</dbReference>
<comment type="cofactor">
    <cofactor evidence="1 5">
        <name>pyridoxal 5'-phosphate</name>
        <dbReference type="ChEBI" id="CHEBI:597326"/>
    </cofactor>
</comment>
<evidence type="ECO:0000256" key="1">
    <source>
        <dbReference type="ARBA" id="ARBA00001933"/>
    </source>
</evidence>
<comment type="caution">
    <text evidence="6">The sequence shown here is derived from an EMBL/GenBank/DDBJ whole genome shotgun (WGS) entry which is preliminary data.</text>
</comment>
<dbReference type="FunFam" id="3.90.1150.10:FF:000070">
    <property type="entry name" value="Putative cystathionine gamma-synthase"/>
    <property type="match status" value="1"/>
</dbReference>
<evidence type="ECO:0000256" key="3">
    <source>
        <dbReference type="ARBA" id="ARBA00022898"/>
    </source>
</evidence>
<comment type="similarity">
    <text evidence="2 5">Belongs to the trans-sulfuration enzymes family.</text>
</comment>
<dbReference type="InterPro" id="IPR000277">
    <property type="entry name" value="Cys/Met-Metab_PyrdxlP-dep_enz"/>
</dbReference>
<keyword evidence="7" id="KW-1185">Reference proteome</keyword>
<dbReference type="GO" id="GO:0019346">
    <property type="term" value="P:transsulfuration"/>
    <property type="evidence" value="ECO:0007669"/>
    <property type="project" value="InterPro"/>
</dbReference>
<dbReference type="GO" id="GO:0016846">
    <property type="term" value="F:carbon-sulfur lyase activity"/>
    <property type="evidence" value="ECO:0007669"/>
    <property type="project" value="TreeGrafter"/>
</dbReference>
<dbReference type="EMBL" id="JXRQ01000010">
    <property type="protein sequence ID" value="KIL52653.1"/>
    <property type="molecule type" value="Genomic_DNA"/>
</dbReference>
<evidence type="ECO:0000256" key="5">
    <source>
        <dbReference type="RuleBase" id="RU362118"/>
    </source>
</evidence>
<dbReference type="Gene3D" id="3.40.640.10">
    <property type="entry name" value="Type I PLP-dependent aspartate aminotransferase-like (Major domain)"/>
    <property type="match status" value="1"/>
</dbReference>
<dbReference type="SUPFAM" id="SSF53383">
    <property type="entry name" value="PLP-dependent transferases"/>
    <property type="match status" value="1"/>
</dbReference>
<dbReference type="InterPro" id="IPR054542">
    <property type="entry name" value="Cys_met_metab_PP"/>
</dbReference>
<dbReference type="FunFam" id="3.40.640.10:FF:000009">
    <property type="entry name" value="Cystathionine gamma-synthase homolog"/>
    <property type="match status" value="1"/>
</dbReference>
<dbReference type="STRING" id="135826.KP77_05690"/>
<dbReference type="InterPro" id="IPR015421">
    <property type="entry name" value="PyrdxlP-dep_Trfase_major"/>
</dbReference>
<dbReference type="InterPro" id="IPR015422">
    <property type="entry name" value="PyrdxlP-dep_Trfase_small"/>
</dbReference>
<evidence type="ECO:0000256" key="2">
    <source>
        <dbReference type="ARBA" id="ARBA00009077"/>
    </source>
</evidence>
<dbReference type="PATRIC" id="fig|135826.4.peg.564"/>
<dbReference type="GO" id="GO:0030170">
    <property type="term" value="F:pyridoxal phosphate binding"/>
    <property type="evidence" value="ECO:0007669"/>
    <property type="project" value="InterPro"/>
</dbReference>
<dbReference type="AlphaFoldDB" id="A0A0C2W9E5"/>
<gene>
    <name evidence="6" type="ORF">KP77_05690</name>
</gene>
<dbReference type="PANTHER" id="PTHR11808:SF90">
    <property type="entry name" value="CYSTATHIONINE GAMMA-SYNTHASE"/>
    <property type="match status" value="1"/>
</dbReference>
<dbReference type="Pfam" id="PF01053">
    <property type="entry name" value="Cys_Met_Meta_PP"/>
    <property type="match status" value="1"/>
</dbReference>
<sequence length="409" mass="44620">MLIPAGNQPEDKKSVFKDLLLSEGLFLYIQILKELLFMTTSIETILAQLGNKSESATGTVNPPIYLSTAYRHDGIGQSTGYDYTRTKNPTRAILEEGIAALEAADQGFATSSGMAAVQLVLSLYKPGDVILASDDLYGGTYRLFDHYSNHYGIAFVYVDTNDADALYEACTERVKAVFVETPTNPLMKTTDIGKAADFTKEKGIHLIVDNTFLTPYLQRPIELGADIVIHSATKYLGGHNDVLAGLVAAKGEEICEKLFAIHNGAGAVLSPMDSWLLIRGMKTLALRMDRHQDNAAKTAAFLKTQSQVTDVIYPGIGGMVSFRLKEADWIDPFLRAIEIISFAESLGGVESFITYPATQTHADIPEAEREAKGICSRLLRFSVGIEQPGDLINDLKQALEAAERGGDRL</sequence>
<dbReference type="CDD" id="cd00614">
    <property type="entry name" value="CGS_like"/>
    <property type="match status" value="1"/>
</dbReference>
<dbReference type="GO" id="GO:0005737">
    <property type="term" value="C:cytoplasm"/>
    <property type="evidence" value="ECO:0007669"/>
    <property type="project" value="TreeGrafter"/>
</dbReference>
<dbReference type="PIRSF" id="PIRSF001434">
    <property type="entry name" value="CGS"/>
    <property type="match status" value="1"/>
</dbReference>
<dbReference type="InterPro" id="IPR015424">
    <property type="entry name" value="PyrdxlP-dep_Trfase"/>
</dbReference>
<evidence type="ECO:0000313" key="7">
    <source>
        <dbReference type="Proteomes" id="UP000031950"/>
    </source>
</evidence>
<dbReference type="PROSITE" id="PS00868">
    <property type="entry name" value="CYS_MET_METAB_PP"/>
    <property type="match status" value="1"/>
</dbReference>
<evidence type="ECO:0000256" key="4">
    <source>
        <dbReference type="PIRSR" id="PIRSR001434-2"/>
    </source>
</evidence>
<keyword evidence="3 4" id="KW-0663">Pyridoxal phosphate</keyword>
<dbReference type="NCBIfam" id="NF006095">
    <property type="entry name" value="PRK08247.1"/>
    <property type="match status" value="1"/>
</dbReference>
<proteinExistence type="inferred from homology"/>
<organism evidence="6 7">
    <name type="scientific">Jeotgalibacillus alimentarius</name>
    <dbReference type="NCBI Taxonomy" id="135826"/>
    <lineage>
        <taxon>Bacteria</taxon>
        <taxon>Bacillati</taxon>
        <taxon>Bacillota</taxon>
        <taxon>Bacilli</taxon>
        <taxon>Bacillales</taxon>
        <taxon>Caryophanaceae</taxon>
        <taxon>Jeotgalibacillus</taxon>
    </lineage>
</organism>
<accession>A0A0C2W9E5</accession>
<protein>
    <submittedName>
        <fullName evidence="6">Cystathionine gamma-synthase</fullName>
    </submittedName>
</protein>
<reference evidence="6 7" key="1">
    <citation type="submission" date="2015-01" db="EMBL/GenBank/DDBJ databases">
        <title>Genome sequence of Jeotgalibacillus alimentarius.</title>
        <authorList>
            <person name="Goh K.M."/>
            <person name="Chan K.-G."/>
            <person name="Yaakop A.S."/>
            <person name="Ee R."/>
            <person name="Gan H.M."/>
            <person name="Chan C.S."/>
        </authorList>
    </citation>
    <scope>NUCLEOTIDE SEQUENCE [LARGE SCALE GENOMIC DNA]</scope>
    <source>
        <strain evidence="6 7">YKJ-13</strain>
    </source>
</reference>
<dbReference type="Proteomes" id="UP000031950">
    <property type="component" value="Unassembled WGS sequence"/>
</dbReference>
<dbReference type="PANTHER" id="PTHR11808">
    <property type="entry name" value="TRANS-SULFURATION ENZYME FAMILY MEMBER"/>
    <property type="match status" value="1"/>
</dbReference>
<evidence type="ECO:0000313" key="6">
    <source>
        <dbReference type="EMBL" id="KIL52653.1"/>
    </source>
</evidence>
<name>A0A0C2W9E5_9BACL</name>